<accession>A0A8I0G890</accession>
<keyword evidence="4" id="KW-1185">Reference proteome</keyword>
<dbReference type="EMBL" id="JACRUO010000001">
    <property type="protein sequence ID" value="MBD3688964.1"/>
    <property type="molecule type" value="Genomic_DNA"/>
</dbReference>
<proteinExistence type="predicted"/>
<dbReference type="InterPro" id="IPR052376">
    <property type="entry name" value="Oxidative_Scav/Glycosyltrans"/>
</dbReference>
<evidence type="ECO:0000313" key="4">
    <source>
        <dbReference type="Proteomes" id="UP000627538"/>
    </source>
</evidence>
<feature type="coiled-coil region" evidence="1">
    <location>
        <begin position="96"/>
        <end position="151"/>
    </location>
</feature>
<dbReference type="Proteomes" id="UP000627538">
    <property type="component" value="Unassembled WGS sequence"/>
</dbReference>
<dbReference type="Pfam" id="PF24481">
    <property type="entry name" value="CT398_CC"/>
    <property type="match status" value="1"/>
</dbReference>
<dbReference type="InterPro" id="IPR056003">
    <property type="entry name" value="CT398_CC_hairpin"/>
</dbReference>
<name>A0A8I0G890_9ACTO</name>
<gene>
    <name evidence="3" type="ORF">H8R10_01770</name>
</gene>
<dbReference type="AlphaFoldDB" id="A0A8I0G890"/>
<reference evidence="3 4" key="1">
    <citation type="submission" date="2020-08" db="EMBL/GenBank/DDBJ databases">
        <title>Winkia gen. nov., sp. nov., isolated from faeces of the Anser albifrons in China.</title>
        <authorList>
            <person name="Liu Q."/>
        </authorList>
    </citation>
    <scope>NUCLEOTIDE SEQUENCE [LARGE SCALE GENOMIC DNA]</scope>
    <source>
        <strain evidence="3 4">C62</strain>
    </source>
</reference>
<evidence type="ECO:0000259" key="2">
    <source>
        <dbReference type="Pfam" id="PF24481"/>
    </source>
</evidence>
<feature type="domain" description="CT398-like coiled coil hairpin" evidence="2">
    <location>
        <begin position="14"/>
        <end position="192"/>
    </location>
</feature>
<keyword evidence="1" id="KW-0175">Coiled coil</keyword>
<evidence type="ECO:0000313" key="3">
    <source>
        <dbReference type="EMBL" id="MBD3688964.1"/>
    </source>
</evidence>
<protein>
    <recommendedName>
        <fullName evidence="2">CT398-like coiled coil hairpin domain-containing protein</fullName>
    </recommendedName>
</protein>
<dbReference type="Gene3D" id="1.10.287.1490">
    <property type="match status" value="1"/>
</dbReference>
<evidence type="ECO:0000256" key="1">
    <source>
        <dbReference type="SAM" id="Coils"/>
    </source>
</evidence>
<feature type="coiled-coil region" evidence="1">
    <location>
        <begin position="14"/>
        <end position="50"/>
    </location>
</feature>
<dbReference type="PANTHER" id="PTHR39082:SF1">
    <property type="entry name" value="SCAVENGER RECEPTOR CLASS A MEMBER 3"/>
    <property type="match status" value="1"/>
</dbReference>
<comment type="caution">
    <text evidence="3">The sequence shown here is derived from an EMBL/GenBank/DDBJ whole genome shotgun (WGS) entry which is preliminary data.</text>
</comment>
<dbReference type="PANTHER" id="PTHR39082">
    <property type="entry name" value="PHOSPHOLIPASE C-BETA-2-RELATED"/>
    <property type="match status" value="1"/>
</dbReference>
<organism evidence="3 4">
    <name type="scientific">Nanchangia anserum</name>
    <dbReference type="NCBI Taxonomy" id="2692125"/>
    <lineage>
        <taxon>Bacteria</taxon>
        <taxon>Bacillati</taxon>
        <taxon>Actinomycetota</taxon>
        <taxon>Actinomycetes</taxon>
        <taxon>Actinomycetales</taxon>
        <taxon>Actinomycetaceae</taxon>
        <taxon>Nanchangia</taxon>
    </lineage>
</organism>
<dbReference type="RefSeq" id="WP_191071049.1">
    <property type="nucleotide sequence ID" value="NZ_CP060506.1"/>
</dbReference>
<sequence>MKAPVDDQRVLLKVQQIDREITKVRHQRAQAQGEAQLAELAARAKEITRERVQAATAASDCQREVTRVETDLSQVRRRLDVQRGRLDSSETSSRELAGLEDEIAHITRRIDELEEQQLALLEQQESHEARANELASTLEELRTRAQSLRDDAGVEVERCDSELRHLEANRATTLEGVDADLVALYDSVRELTGGIGAVAVYGQRVEGMPIALSPAEAEQLRAAAPDDVIQSEEYDVILVRMPTE</sequence>